<dbReference type="InterPro" id="IPR014729">
    <property type="entry name" value="Rossmann-like_a/b/a_fold"/>
</dbReference>
<protein>
    <submittedName>
        <fullName evidence="3">Universal stress protein</fullName>
    </submittedName>
</protein>
<comment type="similarity">
    <text evidence="1">Belongs to the universal stress protein A family.</text>
</comment>
<comment type="caution">
    <text evidence="3">The sequence shown here is derived from an EMBL/GenBank/DDBJ whole genome shotgun (WGS) entry which is preliminary data.</text>
</comment>
<gene>
    <name evidence="3" type="ORF">ACFO5R_21910</name>
</gene>
<accession>A0ABD5PVG7</accession>
<dbReference type="InterPro" id="IPR006015">
    <property type="entry name" value="Universal_stress_UspA"/>
</dbReference>
<dbReference type="EMBL" id="JBHSFA010000011">
    <property type="protein sequence ID" value="MFC4544592.1"/>
    <property type="molecule type" value="Genomic_DNA"/>
</dbReference>
<dbReference type="PANTHER" id="PTHR46268">
    <property type="entry name" value="STRESS RESPONSE PROTEIN NHAX"/>
    <property type="match status" value="1"/>
</dbReference>
<evidence type="ECO:0000313" key="3">
    <source>
        <dbReference type="EMBL" id="MFC4544592.1"/>
    </source>
</evidence>
<evidence type="ECO:0000313" key="4">
    <source>
        <dbReference type="Proteomes" id="UP001595898"/>
    </source>
</evidence>
<organism evidence="3 4">
    <name type="scientific">Halosolutus amylolyticus</name>
    <dbReference type="NCBI Taxonomy" id="2932267"/>
    <lineage>
        <taxon>Archaea</taxon>
        <taxon>Methanobacteriati</taxon>
        <taxon>Methanobacteriota</taxon>
        <taxon>Stenosarchaea group</taxon>
        <taxon>Halobacteria</taxon>
        <taxon>Halobacteriales</taxon>
        <taxon>Natrialbaceae</taxon>
        <taxon>Halosolutus</taxon>
    </lineage>
</organism>
<sequence>MARHVLVPIDGSGQSWKAFEYALSNHEGSTITTLSVIHPAHGLFTDADDHGLFAPDDGGLFDSGAREQAEDAGEELREAARRRFEDADPVDTTLETVVEAGRPANTIVDYADEHDVDGIVIGSHGRDGASRVLLGSVAETVTRRAGVPVTIVR</sequence>
<dbReference type="PRINTS" id="PR01438">
    <property type="entry name" value="UNVRSLSTRESS"/>
</dbReference>
<proteinExistence type="inferred from homology"/>
<dbReference type="RefSeq" id="WP_250141321.1">
    <property type="nucleotide sequence ID" value="NZ_JALIQP010000003.1"/>
</dbReference>
<dbReference type="SUPFAM" id="SSF52402">
    <property type="entry name" value="Adenine nucleotide alpha hydrolases-like"/>
    <property type="match status" value="1"/>
</dbReference>
<keyword evidence="4" id="KW-1185">Reference proteome</keyword>
<feature type="domain" description="UspA" evidence="2">
    <location>
        <begin position="1"/>
        <end position="153"/>
    </location>
</feature>
<dbReference type="Gene3D" id="3.40.50.620">
    <property type="entry name" value="HUPs"/>
    <property type="match status" value="1"/>
</dbReference>
<evidence type="ECO:0000256" key="1">
    <source>
        <dbReference type="ARBA" id="ARBA00008791"/>
    </source>
</evidence>
<dbReference type="PANTHER" id="PTHR46268:SF24">
    <property type="entry name" value="UNIVERSAL STRESS PROTEIN"/>
    <property type="match status" value="1"/>
</dbReference>
<evidence type="ECO:0000259" key="2">
    <source>
        <dbReference type="Pfam" id="PF00582"/>
    </source>
</evidence>
<name>A0ABD5PVG7_9EURY</name>
<reference evidence="3 4" key="1">
    <citation type="journal article" date="2019" name="Int. J. Syst. Evol. Microbiol.">
        <title>The Global Catalogue of Microorganisms (GCM) 10K type strain sequencing project: providing services to taxonomists for standard genome sequencing and annotation.</title>
        <authorList>
            <consortium name="The Broad Institute Genomics Platform"/>
            <consortium name="The Broad Institute Genome Sequencing Center for Infectious Disease"/>
            <person name="Wu L."/>
            <person name="Ma J."/>
        </authorList>
    </citation>
    <scope>NUCLEOTIDE SEQUENCE [LARGE SCALE GENOMIC DNA]</scope>
    <source>
        <strain evidence="3 4">WLHS5</strain>
    </source>
</reference>
<dbReference type="AlphaFoldDB" id="A0ABD5PVG7"/>
<dbReference type="InterPro" id="IPR006016">
    <property type="entry name" value="UspA"/>
</dbReference>
<dbReference type="Pfam" id="PF00582">
    <property type="entry name" value="Usp"/>
    <property type="match status" value="1"/>
</dbReference>
<dbReference type="CDD" id="cd00293">
    <property type="entry name" value="USP-like"/>
    <property type="match status" value="1"/>
</dbReference>
<dbReference type="Proteomes" id="UP001595898">
    <property type="component" value="Unassembled WGS sequence"/>
</dbReference>